<sequence length="104" mass="12155">MEFKAGERLRMVRELMGLTREEFADDMGLNAVRLKNVEYFKVRMSELEYDAVTEAFPELSCFVTHEGIISAERLRSSSNPRLRLIISRLEANDIDDNRAKDWIK</sequence>
<proteinExistence type="predicted"/>
<evidence type="ECO:0000313" key="1">
    <source>
        <dbReference type="EMBL" id="MFC3155291.1"/>
    </source>
</evidence>
<dbReference type="InterPro" id="IPR001387">
    <property type="entry name" value="Cro/C1-type_HTH"/>
</dbReference>
<evidence type="ECO:0000313" key="2">
    <source>
        <dbReference type="Proteomes" id="UP001595548"/>
    </source>
</evidence>
<evidence type="ECO:0008006" key="3">
    <source>
        <dbReference type="Google" id="ProtNLM"/>
    </source>
</evidence>
<dbReference type="RefSeq" id="WP_382415931.1">
    <property type="nucleotide sequence ID" value="NZ_AP031500.1"/>
</dbReference>
<accession>A0ABV7HVA9</accession>
<dbReference type="CDD" id="cd00093">
    <property type="entry name" value="HTH_XRE"/>
    <property type="match status" value="1"/>
</dbReference>
<protein>
    <recommendedName>
        <fullName evidence="3">HTH cro/C1-type domain-containing protein</fullName>
    </recommendedName>
</protein>
<dbReference type="SUPFAM" id="SSF47413">
    <property type="entry name" value="lambda repressor-like DNA-binding domains"/>
    <property type="match status" value="1"/>
</dbReference>
<dbReference type="InterPro" id="IPR010982">
    <property type="entry name" value="Lambda_DNA-bd_dom_sf"/>
</dbReference>
<gene>
    <name evidence="1" type="ORF">ACFOEB_08765</name>
</gene>
<dbReference type="Proteomes" id="UP001595548">
    <property type="component" value="Unassembled WGS sequence"/>
</dbReference>
<reference evidence="2" key="1">
    <citation type="journal article" date="2019" name="Int. J. Syst. Evol. Microbiol.">
        <title>The Global Catalogue of Microorganisms (GCM) 10K type strain sequencing project: providing services to taxonomists for standard genome sequencing and annotation.</title>
        <authorList>
            <consortium name="The Broad Institute Genomics Platform"/>
            <consortium name="The Broad Institute Genome Sequencing Center for Infectious Disease"/>
            <person name="Wu L."/>
            <person name="Ma J."/>
        </authorList>
    </citation>
    <scope>NUCLEOTIDE SEQUENCE [LARGE SCALE GENOMIC DNA]</scope>
    <source>
        <strain evidence="2">KCTC 52141</strain>
    </source>
</reference>
<comment type="caution">
    <text evidence="1">The sequence shown here is derived from an EMBL/GenBank/DDBJ whole genome shotgun (WGS) entry which is preliminary data.</text>
</comment>
<dbReference type="Gene3D" id="1.10.260.40">
    <property type="entry name" value="lambda repressor-like DNA-binding domains"/>
    <property type="match status" value="1"/>
</dbReference>
<organism evidence="1 2">
    <name type="scientific">Gilvimarinus japonicus</name>
    <dbReference type="NCBI Taxonomy" id="1796469"/>
    <lineage>
        <taxon>Bacteria</taxon>
        <taxon>Pseudomonadati</taxon>
        <taxon>Pseudomonadota</taxon>
        <taxon>Gammaproteobacteria</taxon>
        <taxon>Cellvibrionales</taxon>
        <taxon>Cellvibrionaceae</taxon>
        <taxon>Gilvimarinus</taxon>
    </lineage>
</organism>
<name>A0ABV7HVA9_9GAMM</name>
<dbReference type="EMBL" id="JBHRTL010000006">
    <property type="protein sequence ID" value="MFC3155291.1"/>
    <property type="molecule type" value="Genomic_DNA"/>
</dbReference>
<keyword evidence="2" id="KW-1185">Reference proteome</keyword>